<comment type="catalytic activity">
    <reaction evidence="7">
        <text>L-cysteine + O2 = 3-sulfino-L-alanine + H(+)</text>
        <dbReference type="Rhea" id="RHEA:20441"/>
        <dbReference type="ChEBI" id="CHEBI:15378"/>
        <dbReference type="ChEBI" id="CHEBI:15379"/>
        <dbReference type="ChEBI" id="CHEBI:35235"/>
        <dbReference type="ChEBI" id="CHEBI:61085"/>
        <dbReference type="EC" id="1.13.11.20"/>
    </reaction>
    <physiologicalReaction direction="left-to-right" evidence="7">
        <dbReference type="Rhea" id="RHEA:20442"/>
    </physiologicalReaction>
</comment>
<evidence type="ECO:0000256" key="3">
    <source>
        <dbReference type="ARBA" id="ARBA00013133"/>
    </source>
</evidence>
<dbReference type="GO" id="GO:0070483">
    <property type="term" value="P:detection of hypoxia"/>
    <property type="evidence" value="ECO:0007669"/>
    <property type="project" value="UniProtKB-ARBA"/>
</dbReference>
<dbReference type="PANTHER" id="PTHR22966">
    <property type="entry name" value="2-AMINOETHANETHIOL DIOXYGENASE"/>
    <property type="match status" value="1"/>
</dbReference>
<evidence type="ECO:0000313" key="8">
    <source>
        <dbReference type="EnsemblPlants" id="ORUFI02G14560.1"/>
    </source>
</evidence>
<evidence type="ECO:0000256" key="2">
    <source>
        <dbReference type="ARBA" id="ARBA00006622"/>
    </source>
</evidence>
<evidence type="ECO:0000256" key="4">
    <source>
        <dbReference type="ARBA" id="ARBA00022723"/>
    </source>
</evidence>
<dbReference type="InterPro" id="IPR012864">
    <property type="entry name" value="PCO/ADO"/>
</dbReference>
<dbReference type="SUPFAM" id="SSF51182">
    <property type="entry name" value="RmlC-like cupins"/>
    <property type="match status" value="1"/>
</dbReference>
<keyword evidence="6" id="KW-0408">Iron</keyword>
<dbReference type="InterPro" id="IPR014710">
    <property type="entry name" value="RmlC-like_jellyroll"/>
</dbReference>
<dbReference type="CDD" id="cd20289">
    <property type="entry name" value="cupin_ADO"/>
    <property type="match status" value="1"/>
</dbReference>
<proteinExistence type="inferred from homology"/>
<evidence type="ECO:0000256" key="7">
    <source>
        <dbReference type="ARBA" id="ARBA00024284"/>
    </source>
</evidence>
<sequence>MPSRSPPSTPSRVQALYDLCKRTFPPPSSSSSSSSPPPDHAIRAVSSLLDTITPADVGLGDDDVDESNILKDSLSAVAPPFMYLHVYNCDAFSVGSSSTWIISLPVALLRPKPLLITLQMVVFHIGIFCLPTSVAIPLHDHPGMTVLTKLLYGSMHVKSYDWVEPAVLASNSNSKPVRLGKLHKDDVMNAPCPTAVLYPQSDGNIHCITSVNFCAFLDVVTPDPQYQFEYTGHGLHRKKQQHLVATMVIVDSFY</sequence>
<dbReference type="GO" id="GO:0017172">
    <property type="term" value="F:cysteine dioxygenase activity"/>
    <property type="evidence" value="ECO:0007669"/>
    <property type="project" value="UniProtKB-EC"/>
</dbReference>
<dbReference type="EnsemblPlants" id="ORUFI02G14560.1">
    <property type="protein sequence ID" value="ORUFI02G14560.1"/>
    <property type="gene ID" value="ORUFI02G14560"/>
</dbReference>
<dbReference type="EC" id="1.13.11.20" evidence="3"/>
<dbReference type="eggNOG" id="KOG4281">
    <property type="taxonomic scope" value="Eukaryota"/>
</dbReference>
<comment type="similarity">
    <text evidence="2">Belongs to the cysteine dioxygenase family.</text>
</comment>
<keyword evidence="9" id="KW-1185">Reference proteome</keyword>
<accession>A0A0E0NDV2</accession>
<dbReference type="GO" id="GO:0046872">
    <property type="term" value="F:metal ion binding"/>
    <property type="evidence" value="ECO:0007669"/>
    <property type="project" value="UniProtKB-KW"/>
</dbReference>
<reference evidence="8" key="2">
    <citation type="submission" date="2015-06" db="UniProtKB">
        <authorList>
            <consortium name="EnsemblPlants"/>
        </authorList>
    </citation>
    <scope>IDENTIFICATION</scope>
</reference>
<dbReference type="Pfam" id="PF07847">
    <property type="entry name" value="PCO_ADO"/>
    <property type="match status" value="1"/>
</dbReference>
<comment type="cofactor">
    <cofactor evidence="1">
        <name>Fe(2+)</name>
        <dbReference type="ChEBI" id="CHEBI:29033"/>
    </cofactor>
</comment>
<keyword evidence="4" id="KW-0479">Metal-binding</keyword>
<dbReference type="Gene3D" id="2.60.120.10">
    <property type="entry name" value="Jelly Rolls"/>
    <property type="match status" value="1"/>
</dbReference>
<dbReference type="PANTHER" id="PTHR22966:SF29">
    <property type="entry name" value="PLANT CYSTEINE OXIDASE 3"/>
    <property type="match status" value="1"/>
</dbReference>
<dbReference type="Gramene" id="ORUFI02G14560.1">
    <property type="protein sequence ID" value="ORUFI02G14560.1"/>
    <property type="gene ID" value="ORUFI02G14560"/>
</dbReference>
<evidence type="ECO:0000256" key="1">
    <source>
        <dbReference type="ARBA" id="ARBA00001954"/>
    </source>
</evidence>
<protein>
    <recommendedName>
        <fullName evidence="3">cysteine dioxygenase</fullName>
        <ecNumber evidence="3">1.13.11.20</ecNumber>
    </recommendedName>
</protein>
<dbReference type="InterPro" id="IPR011051">
    <property type="entry name" value="RmlC_Cupin_sf"/>
</dbReference>
<organism evidence="8 9">
    <name type="scientific">Oryza rufipogon</name>
    <name type="common">Brownbeard rice</name>
    <name type="synonym">Asian wild rice</name>
    <dbReference type="NCBI Taxonomy" id="4529"/>
    <lineage>
        <taxon>Eukaryota</taxon>
        <taxon>Viridiplantae</taxon>
        <taxon>Streptophyta</taxon>
        <taxon>Embryophyta</taxon>
        <taxon>Tracheophyta</taxon>
        <taxon>Spermatophyta</taxon>
        <taxon>Magnoliopsida</taxon>
        <taxon>Liliopsida</taxon>
        <taxon>Poales</taxon>
        <taxon>Poaceae</taxon>
        <taxon>BOP clade</taxon>
        <taxon>Oryzoideae</taxon>
        <taxon>Oryzeae</taxon>
        <taxon>Oryzinae</taxon>
        <taxon>Oryza</taxon>
    </lineage>
</organism>
<evidence type="ECO:0000256" key="5">
    <source>
        <dbReference type="ARBA" id="ARBA00023002"/>
    </source>
</evidence>
<dbReference type="Proteomes" id="UP000008022">
    <property type="component" value="Unassembled WGS sequence"/>
</dbReference>
<dbReference type="OMA" id="NIDEPAN"/>
<reference evidence="9" key="1">
    <citation type="submission" date="2013-06" db="EMBL/GenBank/DDBJ databases">
        <authorList>
            <person name="Zhao Q."/>
        </authorList>
    </citation>
    <scope>NUCLEOTIDE SEQUENCE</scope>
    <source>
        <strain evidence="9">cv. W1943</strain>
    </source>
</reference>
<dbReference type="AlphaFoldDB" id="A0A0E0NDV2"/>
<keyword evidence="5" id="KW-0560">Oxidoreductase</keyword>
<name>A0A0E0NDV2_ORYRU</name>
<evidence type="ECO:0000256" key="6">
    <source>
        <dbReference type="ARBA" id="ARBA00023004"/>
    </source>
</evidence>
<evidence type="ECO:0000313" key="9">
    <source>
        <dbReference type="Proteomes" id="UP000008022"/>
    </source>
</evidence>